<dbReference type="InterPro" id="IPR011118">
    <property type="entry name" value="Tannase/feruloyl_esterase"/>
</dbReference>
<dbReference type="GO" id="GO:0046872">
    <property type="term" value="F:metal ion binding"/>
    <property type="evidence" value="ECO:0007669"/>
    <property type="project" value="UniProtKB-KW"/>
</dbReference>
<evidence type="ECO:0000256" key="1">
    <source>
        <dbReference type="ARBA" id="ARBA00006249"/>
    </source>
</evidence>
<dbReference type="AlphaFoldDB" id="A0A9X3EP12"/>
<proteinExistence type="inferred from homology"/>
<evidence type="ECO:0000256" key="3">
    <source>
        <dbReference type="ARBA" id="ARBA00022723"/>
    </source>
</evidence>
<feature type="chain" id="PRO_5040948030" evidence="8">
    <location>
        <begin position="22"/>
        <end position="574"/>
    </location>
</feature>
<evidence type="ECO:0000256" key="4">
    <source>
        <dbReference type="ARBA" id="ARBA00022729"/>
    </source>
</evidence>
<protein>
    <submittedName>
        <fullName evidence="9">Tannase/feruloyl esterase family alpha/beta hydrolase</fullName>
    </submittedName>
</protein>
<keyword evidence="3" id="KW-0479">Metal-binding</keyword>
<dbReference type="PROSITE" id="PS51257">
    <property type="entry name" value="PROKAR_LIPOPROTEIN"/>
    <property type="match status" value="1"/>
</dbReference>
<feature type="signal peptide" evidence="8">
    <location>
        <begin position="1"/>
        <end position="21"/>
    </location>
</feature>
<dbReference type="GO" id="GO:0052689">
    <property type="term" value="F:carboxylic ester hydrolase activity"/>
    <property type="evidence" value="ECO:0007669"/>
    <property type="project" value="UniProtKB-KW"/>
</dbReference>
<evidence type="ECO:0000256" key="6">
    <source>
        <dbReference type="ARBA" id="ARBA00022837"/>
    </source>
</evidence>
<evidence type="ECO:0000256" key="8">
    <source>
        <dbReference type="SAM" id="SignalP"/>
    </source>
</evidence>
<dbReference type="SUPFAM" id="SSF53474">
    <property type="entry name" value="alpha/beta-Hydrolases"/>
    <property type="match status" value="1"/>
</dbReference>
<keyword evidence="7" id="KW-1015">Disulfide bond</keyword>
<evidence type="ECO:0000256" key="5">
    <source>
        <dbReference type="ARBA" id="ARBA00022801"/>
    </source>
</evidence>
<keyword evidence="5 9" id="KW-0378">Hydrolase</keyword>
<evidence type="ECO:0000256" key="2">
    <source>
        <dbReference type="ARBA" id="ARBA00022487"/>
    </source>
</evidence>
<accession>A0A9X3EP12</accession>
<dbReference type="Pfam" id="PF07519">
    <property type="entry name" value="Tannase"/>
    <property type="match status" value="1"/>
</dbReference>
<comment type="caution">
    <text evidence="9">The sequence shown here is derived from an EMBL/GenBank/DDBJ whole genome shotgun (WGS) entry which is preliminary data.</text>
</comment>
<keyword evidence="4 8" id="KW-0732">Signal</keyword>
<organism evidence="9 10">
    <name type="scientific">Parathalassolituus penaei</name>
    <dbReference type="NCBI Taxonomy" id="2997323"/>
    <lineage>
        <taxon>Bacteria</taxon>
        <taxon>Pseudomonadati</taxon>
        <taxon>Pseudomonadota</taxon>
        <taxon>Gammaproteobacteria</taxon>
        <taxon>Oceanospirillales</taxon>
        <taxon>Oceanospirillaceae</taxon>
        <taxon>Parathalassolituus</taxon>
    </lineage>
</organism>
<evidence type="ECO:0000313" key="10">
    <source>
        <dbReference type="Proteomes" id="UP001150830"/>
    </source>
</evidence>
<reference evidence="9" key="1">
    <citation type="submission" date="2022-11" db="EMBL/GenBank/DDBJ databases">
        <title>Parathalassolutuus dongxingensis gen. nov., sp. nov., a novel member of family Oceanospirillaceae isolated from a coastal shrimp pond in Guangxi, China.</title>
        <authorList>
            <person name="Chen H."/>
        </authorList>
    </citation>
    <scope>NUCLEOTIDE SEQUENCE</scope>
    <source>
        <strain evidence="9">G-43</strain>
    </source>
</reference>
<comment type="similarity">
    <text evidence="1">Belongs to the tannase family.</text>
</comment>
<gene>
    <name evidence="9" type="ORF">OUO13_13445</name>
</gene>
<sequence length="574" mass="60751">MFQMRKPTLLSLAVAASLLTACGSDDDKSSKVEIPQLSAASGVAYTGTCESLAGSLSFDNTTITSVETVAAGTLTVGGNPVAEHCRVVGSMYSRVSDVDGKSYAVGFEMRLPKDWNGRYYYQANGGLDGSLVTAQGALGGGPLNGALLMGFAVISSDAGHSPGLPTFGYDPQARLDYGYQAVAKLTPMAKSIIEQVYGKAPDRSYFGGCSNGGRHTMVAATRYADQYDGFLVGAPGYRLPKAAVANIAGAKLYATVPGTSTSDLSTAFTQTERAMVTAAIVEKCDALDGAEDGMVQDYRSCQTAFSLQTDVPTCEADRDGSCLTQAQKDVIAQIYAGPTTSDGTTIYSSFPYDHGLDGTGNASWEYSAPLTRDSGAVAMIFNAPPVDLQDFSIANFDGSAFVFDSDIDELTERTEQTSGIYTESAMSFMAPPSPENMTTMKNRGGKIMVYHGVSDQIFSINDTEAWFKALEQTTGDTDEFARFYAVPGMGHCSGGPATDQFDMLTSLVNWVEQGEQPEAIVATARGVGNAGGENTELPEDWAEDRSRPLCPYPSVATYKGTGDIELASSFECKE</sequence>
<dbReference type="PANTHER" id="PTHR33938:SF15">
    <property type="entry name" value="FERULOYL ESTERASE B-RELATED"/>
    <property type="match status" value="1"/>
</dbReference>
<dbReference type="Gene3D" id="3.40.50.1820">
    <property type="entry name" value="alpha/beta hydrolase"/>
    <property type="match status" value="2"/>
</dbReference>
<keyword evidence="10" id="KW-1185">Reference proteome</keyword>
<evidence type="ECO:0000313" key="9">
    <source>
        <dbReference type="EMBL" id="MCY0966193.1"/>
    </source>
</evidence>
<name>A0A9X3EP12_9GAMM</name>
<dbReference type="EMBL" id="JAPNOA010000039">
    <property type="protein sequence ID" value="MCY0966193.1"/>
    <property type="molecule type" value="Genomic_DNA"/>
</dbReference>
<keyword evidence="2" id="KW-0719">Serine esterase</keyword>
<dbReference type="Proteomes" id="UP001150830">
    <property type="component" value="Unassembled WGS sequence"/>
</dbReference>
<keyword evidence="6" id="KW-0106">Calcium</keyword>
<dbReference type="RefSeq" id="WP_283174404.1">
    <property type="nucleotide sequence ID" value="NZ_JAPNOA010000039.1"/>
</dbReference>
<evidence type="ECO:0000256" key="7">
    <source>
        <dbReference type="ARBA" id="ARBA00023157"/>
    </source>
</evidence>
<dbReference type="PANTHER" id="PTHR33938">
    <property type="entry name" value="FERULOYL ESTERASE B-RELATED"/>
    <property type="match status" value="1"/>
</dbReference>
<dbReference type="InterPro" id="IPR029058">
    <property type="entry name" value="AB_hydrolase_fold"/>
</dbReference>